<dbReference type="Pfam" id="PF11306">
    <property type="entry name" value="DUF3108"/>
    <property type="match status" value="1"/>
</dbReference>
<dbReference type="RefSeq" id="WP_092941624.1">
    <property type="nucleotide sequence ID" value="NZ_FONX01000020.1"/>
</dbReference>
<evidence type="ECO:0000313" key="2">
    <source>
        <dbReference type="EMBL" id="SFF25281.1"/>
    </source>
</evidence>
<dbReference type="InterPro" id="IPR021457">
    <property type="entry name" value="DUF3108"/>
</dbReference>
<feature type="region of interest" description="Disordered" evidence="1">
    <location>
        <begin position="42"/>
        <end position="223"/>
    </location>
</feature>
<dbReference type="OrthoDB" id="8526020at2"/>
<dbReference type="STRING" id="1177982.SAMN04489711_1207"/>
<organism evidence="2 3">
    <name type="scientific">Paracidovorax wautersii</name>
    <dbReference type="NCBI Taxonomy" id="1177982"/>
    <lineage>
        <taxon>Bacteria</taxon>
        <taxon>Pseudomonadati</taxon>
        <taxon>Pseudomonadota</taxon>
        <taxon>Betaproteobacteria</taxon>
        <taxon>Burkholderiales</taxon>
        <taxon>Comamonadaceae</taxon>
        <taxon>Paracidovorax</taxon>
    </lineage>
</organism>
<dbReference type="EMBL" id="FONX01000020">
    <property type="protein sequence ID" value="SFF25281.1"/>
    <property type="molecule type" value="Genomic_DNA"/>
</dbReference>
<accession>A0A1I2H9K2</accession>
<gene>
    <name evidence="2" type="ORF">SAMN04489711_1207</name>
</gene>
<evidence type="ECO:0008006" key="4">
    <source>
        <dbReference type="Google" id="ProtNLM"/>
    </source>
</evidence>
<sequence>MPRRVLLVLACAVLALHLLMIRHLPLGGTAASDKPQQQLAFQTRMVEPPAPEPAAVAEPAQAPPPPAPPPKPKPRHRPAPKPAPAPPPAEAPAPEPEPTPTDASTAPTAPAAMPALEPATTADAASAPPAPDDAAAPADSAAAAATAPQQDASAAIAQAPAPASPASAPASARPTAASSAPAANAPAPTAPATTDTQAGVTIQSPGSGAPPVDASAAPVRLPPSTRLSFDVTGQAKRFHYSASAELLWRNLGATYEARQEIKAFLLGSRSQTSTGRITEQGLQPVRFGDRARAEQAAHFDYDRHLATFSANTPDSPIGPGAQDRLSVFIQLGALLAAAPERYPPGTRITLTTVGARSADRWSFTVEGTETLDLPAGPTPALKLQRLPRADKDRDQQADLWLGTGLGYLPVRIRITQANGDFADLALSGHETP</sequence>
<feature type="compositionally biased region" description="Pro residues" evidence="1">
    <location>
        <begin position="80"/>
        <end position="99"/>
    </location>
</feature>
<name>A0A1I2H9K2_9BURK</name>
<proteinExistence type="predicted"/>
<keyword evidence="3" id="KW-1185">Reference proteome</keyword>
<protein>
    <recommendedName>
        <fullName evidence="4">DUF3108 domain-containing protein</fullName>
    </recommendedName>
</protein>
<evidence type="ECO:0000256" key="1">
    <source>
        <dbReference type="SAM" id="MobiDB-lite"/>
    </source>
</evidence>
<feature type="compositionally biased region" description="Low complexity" evidence="1">
    <location>
        <begin position="100"/>
        <end position="198"/>
    </location>
</feature>
<dbReference type="AlphaFoldDB" id="A0A1I2H9K2"/>
<feature type="compositionally biased region" description="Pro residues" evidence="1">
    <location>
        <begin position="61"/>
        <end position="71"/>
    </location>
</feature>
<reference evidence="3" key="1">
    <citation type="submission" date="2016-10" db="EMBL/GenBank/DDBJ databases">
        <authorList>
            <person name="Varghese N."/>
            <person name="Submissions S."/>
        </authorList>
    </citation>
    <scope>NUCLEOTIDE SEQUENCE [LARGE SCALE GENOMIC DNA]</scope>
    <source>
        <strain evidence="3">DSM 27981</strain>
    </source>
</reference>
<evidence type="ECO:0000313" key="3">
    <source>
        <dbReference type="Proteomes" id="UP000199119"/>
    </source>
</evidence>
<dbReference type="Proteomes" id="UP000199119">
    <property type="component" value="Unassembled WGS sequence"/>
</dbReference>